<accession>A0AA39H1L2</accession>
<dbReference type="AlphaFoldDB" id="A0AA39H1L2"/>
<dbReference type="EMBL" id="JAUCMV010000005">
    <property type="protein sequence ID" value="KAK0397553.1"/>
    <property type="molecule type" value="Genomic_DNA"/>
</dbReference>
<feature type="transmembrane region" description="Helical" evidence="1">
    <location>
        <begin position="200"/>
        <end position="224"/>
    </location>
</feature>
<gene>
    <name evidence="2" type="ORF">QR680_002169</name>
</gene>
<feature type="transmembrane region" description="Helical" evidence="1">
    <location>
        <begin position="32"/>
        <end position="56"/>
    </location>
</feature>
<evidence type="ECO:0000256" key="1">
    <source>
        <dbReference type="SAM" id="Phobius"/>
    </source>
</evidence>
<keyword evidence="3" id="KW-1185">Reference proteome</keyword>
<comment type="caution">
    <text evidence="2">The sequence shown here is derived from an EMBL/GenBank/DDBJ whole genome shotgun (WGS) entry which is preliminary data.</text>
</comment>
<evidence type="ECO:0000313" key="3">
    <source>
        <dbReference type="Proteomes" id="UP001175271"/>
    </source>
</evidence>
<keyword evidence="1" id="KW-0812">Transmembrane</keyword>
<reference evidence="2" key="1">
    <citation type="submission" date="2023-06" db="EMBL/GenBank/DDBJ databases">
        <title>Genomic analysis of the entomopathogenic nematode Steinernema hermaphroditum.</title>
        <authorList>
            <person name="Schwarz E.M."/>
            <person name="Heppert J.K."/>
            <person name="Baniya A."/>
            <person name="Schwartz H.T."/>
            <person name="Tan C.-H."/>
            <person name="Antoshechkin I."/>
            <person name="Sternberg P.W."/>
            <person name="Goodrich-Blair H."/>
            <person name="Dillman A.R."/>
        </authorList>
    </citation>
    <scope>NUCLEOTIDE SEQUENCE</scope>
    <source>
        <strain evidence="2">PS9179</strain>
        <tissue evidence="2">Whole animal</tissue>
    </source>
</reference>
<feature type="transmembrane region" description="Helical" evidence="1">
    <location>
        <begin position="167"/>
        <end position="188"/>
    </location>
</feature>
<organism evidence="2 3">
    <name type="scientific">Steinernema hermaphroditum</name>
    <dbReference type="NCBI Taxonomy" id="289476"/>
    <lineage>
        <taxon>Eukaryota</taxon>
        <taxon>Metazoa</taxon>
        <taxon>Ecdysozoa</taxon>
        <taxon>Nematoda</taxon>
        <taxon>Chromadorea</taxon>
        <taxon>Rhabditida</taxon>
        <taxon>Tylenchina</taxon>
        <taxon>Panagrolaimomorpha</taxon>
        <taxon>Strongyloidoidea</taxon>
        <taxon>Steinernematidae</taxon>
        <taxon>Steinernema</taxon>
    </lineage>
</organism>
<protein>
    <submittedName>
        <fullName evidence="2">Uncharacterized protein</fullName>
    </submittedName>
</protein>
<sequence length="287" mass="31770">MANTDNRITADPSGSLENLSSTCGVQARSTGIAAFVVQFACLVVSCGLVICMFFHVGGISFLGFQRGHVEASTPTPHIGNTTDPVQEILGQSDTTIENFNESTEVFTEMANVTLNFGGERGTKLDLLELIRVSSLAYVAICILWFISLVFLLLSIKWEITDFVVINAFNMTIAFLYGTAHALLIAVLLFYQTENMRWSKLLLICVTVAGMLLASIAELIALGFIVKWFKYITYMTGEQSCRCVAGIASLIKRNRRNQRANDEYAIPEATQPSNVPYIDEHVQHFHHL</sequence>
<keyword evidence="1" id="KW-1133">Transmembrane helix</keyword>
<proteinExistence type="predicted"/>
<evidence type="ECO:0000313" key="2">
    <source>
        <dbReference type="EMBL" id="KAK0397553.1"/>
    </source>
</evidence>
<keyword evidence="1" id="KW-0472">Membrane</keyword>
<dbReference type="Proteomes" id="UP001175271">
    <property type="component" value="Unassembled WGS sequence"/>
</dbReference>
<name>A0AA39H1L2_9BILA</name>
<feature type="transmembrane region" description="Helical" evidence="1">
    <location>
        <begin position="135"/>
        <end position="155"/>
    </location>
</feature>